<dbReference type="Proteomes" id="UP000006729">
    <property type="component" value="Chromosome 11"/>
</dbReference>
<accession>A0ACC0S8F4</accession>
<sequence>MKNQKKKNTSQRPKRNLPKSFSSLHLRKPKSKFTISPKTKPLQNFVLKFPPSKIPPLCMPSPASPLSSPPLSRYPLPMAVLFLSQDDNKENIPPFFPKQATLITKSKSPLPTSNKRRVRRPLEDITTLFNREIYSTSALDNRIYIFHSLPSACKVRSGKRRAEDGVYPTCKKTTQLLHSSKNFR</sequence>
<evidence type="ECO:0000313" key="1">
    <source>
        <dbReference type="EMBL" id="KAI9385395.1"/>
    </source>
</evidence>
<protein>
    <submittedName>
        <fullName evidence="1">Uncharacterized protein</fullName>
    </submittedName>
</protein>
<name>A0ACC0S8F4_POPTR</name>
<dbReference type="EMBL" id="CM009300">
    <property type="protein sequence ID" value="KAI9385395.1"/>
    <property type="molecule type" value="Genomic_DNA"/>
</dbReference>
<organism evidence="1 2">
    <name type="scientific">Populus trichocarpa</name>
    <name type="common">Western balsam poplar</name>
    <name type="synonym">Populus balsamifera subsp. trichocarpa</name>
    <dbReference type="NCBI Taxonomy" id="3694"/>
    <lineage>
        <taxon>Eukaryota</taxon>
        <taxon>Viridiplantae</taxon>
        <taxon>Streptophyta</taxon>
        <taxon>Embryophyta</taxon>
        <taxon>Tracheophyta</taxon>
        <taxon>Spermatophyta</taxon>
        <taxon>Magnoliopsida</taxon>
        <taxon>eudicotyledons</taxon>
        <taxon>Gunneridae</taxon>
        <taxon>Pentapetalae</taxon>
        <taxon>rosids</taxon>
        <taxon>fabids</taxon>
        <taxon>Malpighiales</taxon>
        <taxon>Salicaceae</taxon>
        <taxon>Saliceae</taxon>
        <taxon>Populus</taxon>
    </lineage>
</organism>
<evidence type="ECO:0000313" key="2">
    <source>
        <dbReference type="Proteomes" id="UP000006729"/>
    </source>
</evidence>
<proteinExistence type="predicted"/>
<gene>
    <name evidence="1" type="ORF">POPTR_011G063600v4</name>
</gene>
<comment type="caution">
    <text evidence="1">The sequence shown here is derived from an EMBL/GenBank/DDBJ whole genome shotgun (WGS) entry which is preliminary data.</text>
</comment>
<keyword evidence="2" id="KW-1185">Reference proteome</keyword>
<reference evidence="1 2" key="1">
    <citation type="journal article" date="2006" name="Science">
        <title>The genome of black cottonwood, Populus trichocarpa (Torr. &amp; Gray).</title>
        <authorList>
            <person name="Tuskan G.A."/>
            <person name="Difazio S."/>
            <person name="Jansson S."/>
            <person name="Bohlmann J."/>
            <person name="Grigoriev I."/>
            <person name="Hellsten U."/>
            <person name="Putnam N."/>
            <person name="Ralph S."/>
            <person name="Rombauts S."/>
            <person name="Salamov A."/>
            <person name="Schein J."/>
            <person name="Sterck L."/>
            <person name="Aerts A."/>
            <person name="Bhalerao R.R."/>
            <person name="Bhalerao R.P."/>
            <person name="Blaudez D."/>
            <person name="Boerjan W."/>
            <person name="Brun A."/>
            <person name="Brunner A."/>
            <person name="Busov V."/>
            <person name="Campbell M."/>
            <person name="Carlson J."/>
            <person name="Chalot M."/>
            <person name="Chapman J."/>
            <person name="Chen G.L."/>
            <person name="Cooper D."/>
            <person name="Coutinho P.M."/>
            <person name="Couturier J."/>
            <person name="Covert S."/>
            <person name="Cronk Q."/>
            <person name="Cunningham R."/>
            <person name="Davis J."/>
            <person name="Degroeve S."/>
            <person name="Dejardin A."/>
            <person name="Depamphilis C."/>
            <person name="Detter J."/>
            <person name="Dirks B."/>
            <person name="Dubchak I."/>
            <person name="Duplessis S."/>
            <person name="Ehlting J."/>
            <person name="Ellis B."/>
            <person name="Gendler K."/>
            <person name="Goodstein D."/>
            <person name="Gribskov M."/>
            <person name="Grimwood J."/>
            <person name="Groover A."/>
            <person name="Gunter L."/>
            <person name="Hamberger B."/>
            <person name="Heinze B."/>
            <person name="Helariutta Y."/>
            <person name="Henrissat B."/>
            <person name="Holligan D."/>
            <person name="Holt R."/>
            <person name="Huang W."/>
            <person name="Islam-Faridi N."/>
            <person name="Jones S."/>
            <person name="Jones-Rhoades M."/>
            <person name="Jorgensen R."/>
            <person name="Joshi C."/>
            <person name="Kangasjarvi J."/>
            <person name="Karlsson J."/>
            <person name="Kelleher C."/>
            <person name="Kirkpatrick R."/>
            <person name="Kirst M."/>
            <person name="Kohler A."/>
            <person name="Kalluri U."/>
            <person name="Larimer F."/>
            <person name="Leebens-Mack J."/>
            <person name="Leple J.C."/>
            <person name="Locascio P."/>
            <person name="Lou Y."/>
            <person name="Lucas S."/>
            <person name="Martin F."/>
            <person name="Montanini B."/>
            <person name="Napoli C."/>
            <person name="Nelson D.R."/>
            <person name="Nelson C."/>
            <person name="Nieminen K."/>
            <person name="Nilsson O."/>
            <person name="Pereda V."/>
            <person name="Peter G."/>
            <person name="Philippe R."/>
            <person name="Pilate G."/>
            <person name="Poliakov A."/>
            <person name="Razumovskaya J."/>
            <person name="Richardson P."/>
            <person name="Rinaldi C."/>
            <person name="Ritland K."/>
            <person name="Rouze P."/>
            <person name="Ryaboy D."/>
            <person name="Schmutz J."/>
            <person name="Schrader J."/>
            <person name="Segerman B."/>
            <person name="Shin H."/>
            <person name="Siddiqui A."/>
            <person name="Sterky F."/>
            <person name="Terry A."/>
            <person name="Tsai C.J."/>
            <person name="Uberbacher E."/>
            <person name="Unneberg P."/>
            <person name="Vahala J."/>
            <person name="Wall K."/>
            <person name="Wessler S."/>
            <person name="Yang G."/>
            <person name="Yin T."/>
            <person name="Douglas C."/>
            <person name="Marra M."/>
            <person name="Sandberg G."/>
            <person name="Van de Peer Y."/>
            <person name="Rokhsar D."/>
        </authorList>
    </citation>
    <scope>NUCLEOTIDE SEQUENCE [LARGE SCALE GENOMIC DNA]</scope>
    <source>
        <strain evidence="2">cv. Nisqually</strain>
    </source>
</reference>